<dbReference type="InterPro" id="IPR020575">
    <property type="entry name" value="Hsp90_N"/>
</dbReference>
<feature type="binding site" evidence="11">
    <location>
        <begin position="125"/>
        <end position="130"/>
    </location>
    <ligand>
        <name>ATP</name>
        <dbReference type="ChEBI" id="CHEBI:30616"/>
    </ligand>
</feature>
<keyword evidence="5 10" id="KW-0067">ATP-binding</keyword>
<evidence type="ECO:0000313" key="15">
    <source>
        <dbReference type="Proteomes" id="UP000569732"/>
    </source>
</evidence>
<comment type="function">
    <text evidence="8 10">Molecular chaperone. Has ATPase activity.</text>
</comment>
<comment type="subunit">
    <text evidence="10">Homodimer.</text>
</comment>
<evidence type="ECO:0000256" key="4">
    <source>
        <dbReference type="ARBA" id="ARBA00022741"/>
    </source>
</evidence>
<dbReference type="GO" id="GO:0005524">
    <property type="term" value="F:ATP binding"/>
    <property type="evidence" value="ECO:0007669"/>
    <property type="project" value="UniProtKB-UniRule"/>
</dbReference>
<feature type="region of interest" description="A; substrate-binding" evidence="10">
    <location>
        <begin position="1"/>
        <end position="347"/>
    </location>
</feature>
<feature type="domain" description="Histidine kinase/HSP90-like ATPase" evidence="13">
    <location>
        <begin position="30"/>
        <end position="185"/>
    </location>
</feature>
<dbReference type="InterPro" id="IPR037196">
    <property type="entry name" value="HSP90_C"/>
</dbReference>
<evidence type="ECO:0000256" key="3">
    <source>
        <dbReference type="ARBA" id="ARBA00022490"/>
    </source>
</evidence>
<feature type="region of interest" description="Disordered" evidence="12">
    <location>
        <begin position="213"/>
        <end position="235"/>
    </location>
</feature>
<feature type="binding site" evidence="11">
    <location>
        <position position="83"/>
    </location>
    <ligand>
        <name>ATP</name>
        <dbReference type="ChEBI" id="CHEBI:30616"/>
    </ligand>
</feature>
<dbReference type="Gene3D" id="3.30.230.80">
    <property type="match status" value="1"/>
</dbReference>
<evidence type="ECO:0000256" key="12">
    <source>
        <dbReference type="SAM" id="MobiDB-lite"/>
    </source>
</evidence>
<name>A0A853IB50_9GAMM</name>
<dbReference type="InterPro" id="IPR003594">
    <property type="entry name" value="HATPase_dom"/>
</dbReference>
<dbReference type="InterPro" id="IPR020568">
    <property type="entry name" value="Ribosomal_Su5_D2-typ_SF"/>
</dbReference>
<evidence type="ECO:0000256" key="7">
    <source>
        <dbReference type="ARBA" id="ARBA00023186"/>
    </source>
</evidence>
<evidence type="ECO:0000313" key="14">
    <source>
        <dbReference type="EMBL" id="NYZ66465.1"/>
    </source>
</evidence>
<gene>
    <name evidence="10 14" type="primary">htpG</name>
    <name evidence="14" type="ORF">H0A36_10630</name>
</gene>
<dbReference type="EMBL" id="JACCKB010000014">
    <property type="protein sequence ID" value="NYZ66465.1"/>
    <property type="molecule type" value="Genomic_DNA"/>
</dbReference>
<dbReference type="HAMAP" id="MF_00505">
    <property type="entry name" value="HSP90"/>
    <property type="match status" value="1"/>
</dbReference>
<dbReference type="CDD" id="cd16927">
    <property type="entry name" value="HATPase_Hsp90-like"/>
    <property type="match status" value="1"/>
</dbReference>
<dbReference type="InterPro" id="IPR036890">
    <property type="entry name" value="HATPase_C_sf"/>
</dbReference>
<feature type="binding site" evidence="11">
    <location>
        <position position="88"/>
    </location>
    <ligand>
        <name>ATP</name>
        <dbReference type="ChEBI" id="CHEBI:30616"/>
    </ligand>
</feature>
<dbReference type="FunFam" id="3.30.565.10:FF:000009">
    <property type="entry name" value="Molecular chaperone HtpG"/>
    <property type="match status" value="1"/>
</dbReference>
<organism evidence="14 15">
    <name type="scientific">Spartinivicinus marinus</name>
    <dbReference type="NCBI Taxonomy" id="2994442"/>
    <lineage>
        <taxon>Bacteria</taxon>
        <taxon>Pseudomonadati</taxon>
        <taxon>Pseudomonadota</taxon>
        <taxon>Gammaproteobacteria</taxon>
        <taxon>Oceanospirillales</taxon>
        <taxon>Zooshikellaceae</taxon>
        <taxon>Spartinivicinus</taxon>
    </lineage>
</organism>
<dbReference type="SMART" id="SM00387">
    <property type="entry name" value="HATPase_c"/>
    <property type="match status" value="1"/>
</dbReference>
<evidence type="ECO:0000256" key="11">
    <source>
        <dbReference type="PIRSR" id="PIRSR002583-1"/>
    </source>
</evidence>
<dbReference type="PROSITE" id="PS00298">
    <property type="entry name" value="HSP90"/>
    <property type="match status" value="1"/>
</dbReference>
<keyword evidence="6 10" id="KW-0346">Stress response</keyword>
<evidence type="ECO:0000256" key="2">
    <source>
        <dbReference type="ARBA" id="ARBA00008239"/>
    </source>
</evidence>
<feature type="binding site" evidence="11">
    <location>
        <begin position="103"/>
        <end position="104"/>
    </location>
    <ligand>
        <name>ATP</name>
        <dbReference type="ChEBI" id="CHEBI:30616"/>
    </ligand>
</feature>
<dbReference type="InterPro" id="IPR019805">
    <property type="entry name" value="Heat_shock_protein_90_CS"/>
</dbReference>
<feature type="binding site" evidence="11">
    <location>
        <position position="347"/>
    </location>
    <ligand>
        <name>ATP</name>
        <dbReference type="ChEBI" id="CHEBI:30616"/>
    </ligand>
</feature>
<dbReference type="PRINTS" id="PR00775">
    <property type="entry name" value="HEATSHOCK90"/>
</dbReference>
<feature type="region of interest" description="C" evidence="10">
    <location>
        <begin position="565"/>
        <end position="639"/>
    </location>
</feature>
<feature type="binding site" evidence="11">
    <location>
        <position position="96"/>
    </location>
    <ligand>
        <name>ATP</name>
        <dbReference type="ChEBI" id="CHEBI:30616"/>
    </ligand>
</feature>
<evidence type="ECO:0000259" key="13">
    <source>
        <dbReference type="SMART" id="SM00387"/>
    </source>
</evidence>
<dbReference type="PIRSF" id="PIRSF002583">
    <property type="entry name" value="Hsp90"/>
    <property type="match status" value="1"/>
</dbReference>
<dbReference type="Pfam" id="PF13589">
    <property type="entry name" value="HATPase_c_3"/>
    <property type="match status" value="1"/>
</dbReference>
<comment type="caution">
    <text evidence="10">Lacks conserved residue(s) required for the propagation of feature annotation.</text>
</comment>
<evidence type="ECO:0000256" key="9">
    <source>
        <dbReference type="ARBA" id="ARBA00070675"/>
    </source>
</evidence>
<dbReference type="Gene3D" id="3.40.50.11260">
    <property type="match status" value="1"/>
</dbReference>
<dbReference type="RefSeq" id="WP_180568494.1">
    <property type="nucleotide sequence ID" value="NZ_JACCKB010000014.1"/>
</dbReference>
<evidence type="ECO:0000256" key="1">
    <source>
        <dbReference type="ARBA" id="ARBA00004496"/>
    </source>
</evidence>
<comment type="subcellular location">
    <subcellularLocation>
        <location evidence="1 10">Cytoplasm</location>
    </subcellularLocation>
</comment>
<keyword evidence="4 10" id="KW-0547">Nucleotide-binding</keyword>
<feature type="compositionally biased region" description="Basic and acidic residues" evidence="12">
    <location>
        <begin position="225"/>
        <end position="235"/>
    </location>
</feature>
<dbReference type="PANTHER" id="PTHR11528">
    <property type="entry name" value="HEAT SHOCK PROTEIN 90 FAMILY MEMBER"/>
    <property type="match status" value="1"/>
</dbReference>
<feature type="binding site" evidence="11">
    <location>
        <position position="175"/>
    </location>
    <ligand>
        <name>ATP</name>
        <dbReference type="ChEBI" id="CHEBI:30616"/>
    </ligand>
</feature>
<evidence type="ECO:0000256" key="6">
    <source>
        <dbReference type="ARBA" id="ARBA00023016"/>
    </source>
</evidence>
<dbReference type="GO" id="GO:0005737">
    <property type="term" value="C:cytoplasm"/>
    <property type="evidence" value="ECO:0007669"/>
    <property type="project" value="UniProtKB-SubCell"/>
</dbReference>
<dbReference type="GO" id="GO:0051082">
    <property type="term" value="F:unfolded protein binding"/>
    <property type="evidence" value="ECO:0007669"/>
    <property type="project" value="UniProtKB-UniRule"/>
</dbReference>
<keyword evidence="3 10" id="KW-0963">Cytoplasm</keyword>
<protein>
    <recommendedName>
        <fullName evidence="9 10">Chaperone protein HtpG</fullName>
    </recommendedName>
    <alternativeName>
        <fullName evidence="10">Heat shock protein HtpG</fullName>
    </alternativeName>
    <alternativeName>
        <fullName evidence="10">High temperature protein G</fullName>
    </alternativeName>
</protein>
<dbReference type="AlphaFoldDB" id="A0A853IB50"/>
<dbReference type="Gene3D" id="3.30.565.10">
    <property type="entry name" value="Histidine kinase-like ATPase, C-terminal domain"/>
    <property type="match status" value="1"/>
</dbReference>
<keyword evidence="15" id="KW-1185">Reference proteome</keyword>
<dbReference type="Proteomes" id="UP000569732">
    <property type="component" value="Unassembled WGS sequence"/>
</dbReference>
<feature type="binding site" evidence="11">
    <location>
        <position position="37"/>
    </location>
    <ligand>
        <name>ATP</name>
        <dbReference type="ChEBI" id="CHEBI:30616"/>
    </ligand>
</feature>
<comment type="caution">
    <text evidence="14">The sequence shown here is derived from an EMBL/GenBank/DDBJ whole genome shotgun (WGS) entry which is preliminary data.</text>
</comment>
<dbReference type="FunFam" id="3.30.230.80:FF:000002">
    <property type="entry name" value="Molecular chaperone HtpG"/>
    <property type="match status" value="1"/>
</dbReference>
<proteinExistence type="inferred from homology"/>
<dbReference type="NCBIfam" id="NF003555">
    <property type="entry name" value="PRK05218.1"/>
    <property type="match status" value="1"/>
</dbReference>
<accession>A0A853IB50</accession>
<dbReference type="InterPro" id="IPR001404">
    <property type="entry name" value="Hsp90_fam"/>
</dbReference>
<feature type="binding site" evidence="11">
    <location>
        <position position="41"/>
    </location>
    <ligand>
        <name>ATP</name>
        <dbReference type="ChEBI" id="CHEBI:30616"/>
    </ligand>
</feature>
<reference evidence="14 15" key="1">
    <citation type="submission" date="2020-07" db="EMBL/GenBank/DDBJ databases">
        <title>Endozoicomonas sp. nov., isolated from sediment.</title>
        <authorList>
            <person name="Gu T."/>
        </authorList>
    </citation>
    <scope>NUCLEOTIDE SEQUENCE [LARGE SCALE GENOMIC DNA]</scope>
    <source>
        <strain evidence="14 15">SM1973</strain>
    </source>
</reference>
<evidence type="ECO:0000256" key="8">
    <source>
        <dbReference type="ARBA" id="ARBA00058590"/>
    </source>
</evidence>
<feature type="binding site" evidence="11">
    <location>
        <position position="102"/>
    </location>
    <ligand>
        <name>ATP</name>
        <dbReference type="ChEBI" id="CHEBI:30616"/>
    </ligand>
</feature>
<dbReference type="GO" id="GO:0140662">
    <property type="term" value="F:ATP-dependent protein folding chaperone"/>
    <property type="evidence" value="ECO:0007669"/>
    <property type="project" value="InterPro"/>
</dbReference>
<dbReference type="GO" id="GO:0016887">
    <property type="term" value="F:ATP hydrolysis activity"/>
    <property type="evidence" value="ECO:0007669"/>
    <property type="project" value="InterPro"/>
</dbReference>
<dbReference type="Gene3D" id="1.20.120.790">
    <property type="entry name" value="Heat shock protein 90, C-terminal domain"/>
    <property type="match status" value="1"/>
</dbReference>
<dbReference type="SUPFAM" id="SSF110942">
    <property type="entry name" value="HSP90 C-terminal domain"/>
    <property type="match status" value="1"/>
</dbReference>
<dbReference type="FunFam" id="3.40.50.11260:FF:000001">
    <property type="entry name" value="Heat shock protein 90 alpha"/>
    <property type="match status" value="1"/>
</dbReference>
<keyword evidence="7 10" id="KW-0143">Chaperone</keyword>
<dbReference type="Pfam" id="PF00183">
    <property type="entry name" value="HSP90"/>
    <property type="match status" value="1"/>
</dbReference>
<comment type="similarity">
    <text evidence="2 10">Belongs to the heat shock protein 90 family.</text>
</comment>
<evidence type="ECO:0000256" key="5">
    <source>
        <dbReference type="ARBA" id="ARBA00022840"/>
    </source>
</evidence>
<dbReference type="SUPFAM" id="SSF55874">
    <property type="entry name" value="ATPase domain of HSP90 chaperone/DNA topoisomerase II/histidine kinase"/>
    <property type="match status" value="1"/>
</dbReference>
<evidence type="ECO:0000256" key="10">
    <source>
        <dbReference type="HAMAP-Rule" id="MF_00505"/>
    </source>
</evidence>
<sequence length="639" mass="72517">MTVETKKETLGFQTEVKQLLHLMIHSLYSNKEIFLRELISNASDAADKLRFEALSNADLYEGDSDLKVRVSYDKEAKTVTISDNGIGMTREEVIENLGTIAKSGTAHFLKSLTGDQQKDAQLIGQFGVGFYSAFIVADKVTLTTRRAGDQAAVCWESEGEGEFTIEEVEKAARGTEVTLHLKPEETDFADGYRLRSVIRKYSDHIAIPVVMKEEAAAPTGDEEKDQEKAKEEPKDEVINTAKAMWTRPRTEISDEEYKEFYKHISHDFGEPLAWSHNKVEGKLDYTSLLYIPTNPPFDMWNREVQHGLKLYVQRVYIMDEAEQFLPLYLRFVKGVLDTNDLPLNVSREILQKDSKIDSIRSALTKRVLDMLEKLAKKDAEKYATFWKAFGQVLKEGPAEDFTNREKIAKLLRFSTTHTNKAEQDQSLEDYVSRMKEGQDKIYFITGESFNAASNSPHLEVFRKKGLEVLILHDRIDEWLMQQLGEFDGKQLVDVAKGELDLGKLDTEEEKKVHEEVAKEKADLVEKVKEALGDKVAEVRISHRLTDSPACLVVGQYDMGAQMRRVLEAAGQAVPEIKPTFEINPDHPLVEKLHNEADVDRFNDLTEVLFDQANLAAGGHLDDPAQYVHKLNKLLLELSN</sequence>
<dbReference type="SUPFAM" id="SSF54211">
    <property type="entry name" value="Ribosomal protein S5 domain 2-like"/>
    <property type="match status" value="1"/>
</dbReference>